<proteinExistence type="predicted"/>
<keyword evidence="2" id="KW-1185">Reference proteome</keyword>
<evidence type="ECO:0000313" key="2">
    <source>
        <dbReference type="Proteomes" id="UP000028486"/>
    </source>
</evidence>
<dbReference type="Pfam" id="PF05573">
    <property type="entry name" value="NosL"/>
    <property type="match status" value="1"/>
</dbReference>
<protein>
    <submittedName>
        <fullName evidence="1">Nitrous oxide reductase accessory protein</fullName>
    </submittedName>
</protein>
<dbReference type="KEGG" id="caj:CIG1485E_0553"/>
<dbReference type="eggNOG" id="COG4314">
    <property type="taxonomic scope" value="Bacteria"/>
</dbReference>
<dbReference type="AlphaFoldDB" id="A0A076F9Q8"/>
<dbReference type="HOGENOM" id="CLU_096026_1_1_7"/>
<dbReference type="OrthoDB" id="5372743at2"/>
<dbReference type="Proteomes" id="UP000028486">
    <property type="component" value="Chromosome"/>
</dbReference>
<name>A0A076F9Q8_9BACT</name>
<reference evidence="2" key="1">
    <citation type="journal article" date="2014" name="Genome Announc.">
        <title>Complete Genome Sequence of Campylobacter iguaniorum Strain 1485ET, Isolated from a Bearded Dragon (Pogona vitticeps).</title>
        <authorList>
            <person name="Gilbert M.J."/>
            <person name="Miller W.G."/>
            <person name="Yee E."/>
            <person name="Kik M."/>
            <person name="Wagenaar J.A."/>
            <person name="Duim B."/>
        </authorList>
    </citation>
    <scope>NUCLEOTIDE SEQUENCE [LARGE SCALE GENOMIC DNA]</scope>
    <source>
        <strain evidence="2">1485E</strain>
    </source>
</reference>
<dbReference type="EMBL" id="CP009043">
    <property type="protein sequence ID" value="AII14418.1"/>
    <property type="molecule type" value="Genomic_DNA"/>
</dbReference>
<dbReference type="STRING" id="1244531.CIG2463D_0553"/>
<dbReference type="RefSeq" id="WP_038455531.1">
    <property type="nucleotide sequence ID" value="NZ_CP009043.1"/>
</dbReference>
<dbReference type="Gene3D" id="3.30.70.2050">
    <property type="match status" value="1"/>
</dbReference>
<dbReference type="PATRIC" id="fig|1244531.5.peg.563"/>
<evidence type="ECO:0000313" key="1">
    <source>
        <dbReference type="EMBL" id="AII14418.1"/>
    </source>
</evidence>
<dbReference type="InterPro" id="IPR008719">
    <property type="entry name" value="N2O_reductase_NosL"/>
</dbReference>
<sequence>MRNVFLCALVCAFCLGENLKDSEFFKDTNTTCPIKFIDVFNHPDWISVLEYKNGQKVLFSSVKPMFHYFYTDSYKHISPLKKMYVTDYKSKELIDAASAYYVFGSRVVSNSGDDLIPFLSLEDAKDFMAKNSGHKIMEFKDINKKLIDYLN</sequence>
<organism evidence="1 2">
    <name type="scientific">Campylobacter iguaniorum</name>
    <dbReference type="NCBI Taxonomy" id="1244531"/>
    <lineage>
        <taxon>Bacteria</taxon>
        <taxon>Pseudomonadati</taxon>
        <taxon>Campylobacterota</taxon>
        <taxon>Epsilonproteobacteria</taxon>
        <taxon>Campylobacterales</taxon>
        <taxon>Campylobacteraceae</taxon>
        <taxon>Campylobacter</taxon>
    </lineage>
</organism>
<dbReference type="SUPFAM" id="SSF160387">
    <property type="entry name" value="NosL/MerB-like"/>
    <property type="match status" value="1"/>
</dbReference>
<dbReference type="PANTHER" id="PTHR41247:SF1">
    <property type="entry name" value="HTH-TYPE TRANSCRIPTIONAL REPRESSOR YCNK"/>
    <property type="match status" value="1"/>
</dbReference>
<dbReference type="PANTHER" id="PTHR41247">
    <property type="entry name" value="HTH-TYPE TRANSCRIPTIONAL REPRESSOR YCNK"/>
    <property type="match status" value="1"/>
</dbReference>
<accession>A0A076F9Q8</accession>
<gene>
    <name evidence="1" type="primary">nosL</name>
    <name evidence="1" type="ORF">CIG1485E_0553</name>
</gene>